<dbReference type="RefSeq" id="WP_239586664.1">
    <property type="nucleotide sequence ID" value="NZ_JAFBCV010000005.1"/>
</dbReference>
<reference evidence="2" key="1">
    <citation type="submission" date="2021-01" db="EMBL/GenBank/DDBJ databases">
        <title>Genomic Encyclopedia of Type Strains, Phase IV (KMG-IV): sequencing the most valuable type-strain genomes for metagenomic binning, comparative biology and taxonomic classification.</title>
        <authorList>
            <person name="Goeker M."/>
        </authorList>
    </citation>
    <scope>NUCLEOTIDE SEQUENCE</scope>
    <source>
        <strain evidence="2">DSM 21943</strain>
    </source>
</reference>
<dbReference type="EMBL" id="JAFBCV010000005">
    <property type="protein sequence ID" value="MBM7838866.1"/>
    <property type="molecule type" value="Genomic_DNA"/>
</dbReference>
<name>A0ABS2STP2_9BACI</name>
<keyword evidence="3" id="KW-1185">Reference proteome</keyword>
<proteinExistence type="predicted"/>
<accession>A0ABS2STP2</accession>
<dbReference type="Proteomes" id="UP001179280">
    <property type="component" value="Unassembled WGS sequence"/>
</dbReference>
<organism evidence="2 3">
    <name type="scientific">Shouchella xiaoxiensis</name>
    <dbReference type="NCBI Taxonomy" id="766895"/>
    <lineage>
        <taxon>Bacteria</taxon>
        <taxon>Bacillati</taxon>
        <taxon>Bacillota</taxon>
        <taxon>Bacilli</taxon>
        <taxon>Bacillales</taxon>
        <taxon>Bacillaceae</taxon>
        <taxon>Shouchella</taxon>
    </lineage>
</organism>
<dbReference type="InterPro" id="IPR055259">
    <property type="entry name" value="YkvP/CgeB_Glyco_trans-like"/>
</dbReference>
<evidence type="ECO:0000259" key="1">
    <source>
        <dbReference type="Pfam" id="PF13524"/>
    </source>
</evidence>
<protein>
    <recommendedName>
        <fullName evidence="1">Spore protein YkvP/CgeB glycosyl transferase-like domain-containing protein</fullName>
    </recommendedName>
</protein>
<sequence>MAERRLFHLLFIAKDTSTYIDRNYSYLERELATHVQVTVWRKSGHLQSILKQLTVVPDFIIIVNDIGKKMEPVVHGLATTLIPSALFVNDVHRFTEKRRQFLRKNPNTYVFSVTRDACYTAYPEFADRIRWLPHFVEPRIFKDYQLEKNYELLLLGAVGAAYPFREHLLKTFANDSNFIYRPHPGYTFDETDRKGLVGKRYAMELNKAKLFFTCPSLYGYPVKKYYEALACHTLLLAPSFNELEDLGFKPGTHFIKVDEENVAEATAYYLHQHKERELVAQQGHLFIHKNHSTAVRTKQLIDQIEEILYMKGK</sequence>
<gene>
    <name evidence="2" type="ORF">JOC54_002125</name>
</gene>
<dbReference type="Pfam" id="PF13524">
    <property type="entry name" value="Glyco_trans_1_2"/>
    <property type="match status" value="1"/>
</dbReference>
<evidence type="ECO:0000313" key="2">
    <source>
        <dbReference type="EMBL" id="MBM7838866.1"/>
    </source>
</evidence>
<evidence type="ECO:0000313" key="3">
    <source>
        <dbReference type="Proteomes" id="UP001179280"/>
    </source>
</evidence>
<comment type="caution">
    <text evidence="2">The sequence shown here is derived from an EMBL/GenBank/DDBJ whole genome shotgun (WGS) entry which is preliminary data.</text>
</comment>
<feature type="domain" description="Spore protein YkvP/CgeB glycosyl transferase-like" evidence="1">
    <location>
        <begin position="193"/>
        <end position="302"/>
    </location>
</feature>